<dbReference type="EMBL" id="GEVK01015024">
    <property type="protein sequence ID" value="JAU37808.1"/>
    <property type="molecule type" value="Transcribed_RNA"/>
</dbReference>
<dbReference type="InterPro" id="IPR012337">
    <property type="entry name" value="RNaseH-like_sf"/>
</dbReference>
<organism evidence="3">
    <name type="scientific">Noccaea caerulescens</name>
    <name type="common">Alpine penny-cress</name>
    <name type="synonym">Thlaspi caerulescens</name>
    <dbReference type="NCBI Taxonomy" id="107243"/>
    <lineage>
        <taxon>Eukaryota</taxon>
        <taxon>Viridiplantae</taxon>
        <taxon>Streptophyta</taxon>
        <taxon>Embryophyta</taxon>
        <taxon>Tracheophyta</taxon>
        <taxon>Spermatophyta</taxon>
        <taxon>Magnoliopsida</taxon>
        <taxon>eudicotyledons</taxon>
        <taxon>Gunneridae</taxon>
        <taxon>Pentapetalae</taxon>
        <taxon>rosids</taxon>
        <taxon>malvids</taxon>
        <taxon>Brassicales</taxon>
        <taxon>Brassicaceae</taxon>
        <taxon>Coluteocarpeae</taxon>
        <taxon>Noccaea</taxon>
    </lineage>
</organism>
<feature type="domain" description="hAT-like transposase RNase-H fold" evidence="2">
    <location>
        <begin position="144"/>
        <end position="254"/>
    </location>
</feature>
<dbReference type="Pfam" id="PF14372">
    <property type="entry name" value="hAT-like_RNase-H"/>
    <property type="match status" value="1"/>
</dbReference>
<dbReference type="InterPro" id="IPR008906">
    <property type="entry name" value="HATC_C_dom"/>
</dbReference>
<protein>
    <submittedName>
        <fullName evidence="3">Zinc finger BED domain-containing protein RICESLEEPER 2</fullName>
    </submittedName>
</protein>
<dbReference type="Pfam" id="PF05699">
    <property type="entry name" value="Dimer_Tnp_hAT"/>
    <property type="match status" value="1"/>
</dbReference>
<evidence type="ECO:0000259" key="2">
    <source>
        <dbReference type="Pfam" id="PF14372"/>
    </source>
</evidence>
<reference evidence="3" key="1">
    <citation type="submission" date="2016-07" db="EMBL/GenBank/DDBJ databases">
        <title>De novo transcriptome assembly of four accessions of the metal hyperaccumulator plant Noccaea caerulescens.</title>
        <authorList>
            <person name="Blande D."/>
            <person name="Halimaa P."/>
            <person name="Tervahauta A.I."/>
            <person name="Aarts M.G."/>
            <person name="Karenlampi S.O."/>
        </authorList>
    </citation>
    <scope>NUCLEOTIDE SEQUENCE</scope>
</reference>
<dbReference type="SUPFAM" id="SSF53098">
    <property type="entry name" value="Ribonuclease H-like"/>
    <property type="match status" value="1"/>
</dbReference>
<dbReference type="PANTHER" id="PTHR23272">
    <property type="entry name" value="BED FINGER-RELATED"/>
    <property type="match status" value="1"/>
</dbReference>
<dbReference type="AlphaFoldDB" id="A0A1J3F5M9"/>
<dbReference type="GO" id="GO:0003677">
    <property type="term" value="F:DNA binding"/>
    <property type="evidence" value="ECO:0007669"/>
    <property type="project" value="InterPro"/>
</dbReference>
<evidence type="ECO:0000259" key="1">
    <source>
        <dbReference type="Pfam" id="PF05699"/>
    </source>
</evidence>
<sequence length="448" mass="51024">MVRNGAYLHLRCATHIINLILKNCLLEISDSVNAIRNGIYFVRSSTPRLNSFEFYVESGRVQRESLPLDVKTRWNSTYLMLEQVLKFRAGFDKMAAVDMPFHAYFKEDAEGKKRIGPPSRADWEAVNKLVQFLIIFYKATIVLSASTSPCSHKLYHAIVTMTKNILMLSTTAGPDALLRTKASSMLGKLEKYWSLFDDKVDMNRLVMVAAVFDPRKKMKFVKGCFDKLYGKDSAASTHLCAEITSILRKMFDEYFMIANKSSVESVTSSSAQSNATFSQSQEQFVDEVSQRTYIGNGLQYEILNDLYNDLVQESAFREKADELDQYLKESVENPHVLPGTEYDVLSFWRVNSPKFPVLSLVARDILAMQVSSVASESAFSTSGRVLDTTRSCLTHYMIEVLMCTEQWLKCEIKVNDRGVTRKEHLLADYVMQDELMRGYGMELYGPSR</sequence>
<accession>A0A1J3F5M9</accession>
<gene>
    <name evidence="3" type="ORF">LC_TR7371_c10_g1_i1_g.24985</name>
</gene>
<proteinExistence type="predicted"/>
<feature type="domain" description="HAT C-terminal dimerisation" evidence="1">
    <location>
        <begin position="322"/>
        <end position="408"/>
    </location>
</feature>
<evidence type="ECO:0000313" key="3">
    <source>
        <dbReference type="EMBL" id="JAU37808.1"/>
    </source>
</evidence>
<dbReference type="PANTHER" id="PTHR23272:SF187">
    <property type="entry name" value="AC9 TRANSPOSASE-RELATED"/>
    <property type="match status" value="1"/>
</dbReference>
<dbReference type="GO" id="GO:0046983">
    <property type="term" value="F:protein dimerization activity"/>
    <property type="evidence" value="ECO:0007669"/>
    <property type="project" value="InterPro"/>
</dbReference>
<name>A0A1J3F5M9_NOCCA</name>
<dbReference type="InterPro" id="IPR025525">
    <property type="entry name" value="hAT-like_transposase_RNase-H"/>
</dbReference>